<dbReference type="InterPro" id="IPR001849">
    <property type="entry name" value="PH_domain"/>
</dbReference>
<feature type="domain" description="Protein kinase" evidence="16">
    <location>
        <begin position="324"/>
        <end position="575"/>
    </location>
</feature>
<dbReference type="Gene3D" id="1.10.510.10">
    <property type="entry name" value="Transferase(Phosphotransferase) domain 1"/>
    <property type="match status" value="1"/>
</dbReference>
<evidence type="ECO:0000256" key="6">
    <source>
        <dbReference type="ARBA" id="ARBA00022723"/>
    </source>
</evidence>
<evidence type="ECO:0000256" key="10">
    <source>
        <dbReference type="ARBA" id="ARBA00022842"/>
    </source>
</evidence>
<dbReference type="PROSITE" id="PS50108">
    <property type="entry name" value="CRIB"/>
    <property type="match status" value="1"/>
</dbReference>
<dbReference type="Gene3D" id="2.30.29.30">
    <property type="entry name" value="Pleckstrin-homology domain (PH domain)/Phosphotyrosine-binding domain (PTB)"/>
    <property type="match status" value="1"/>
</dbReference>
<evidence type="ECO:0000256" key="4">
    <source>
        <dbReference type="ARBA" id="ARBA00022527"/>
    </source>
</evidence>
<reference evidence="18" key="1">
    <citation type="submission" date="2020-05" db="EMBL/GenBank/DDBJ databases">
        <title>Phylogenomic resolution of chytrid fungi.</title>
        <authorList>
            <person name="Stajich J.E."/>
            <person name="Amses K."/>
            <person name="Simmons R."/>
            <person name="Seto K."/>
            <person name="Myers J."/>
            <person name="Bonds A."/>
            <person name="Quandt C.A."/>
            <person name="Barry K."/>
            <person name="Liu P."/>
            <person name="Grigoriev I."/>
            <person name="Longcore J.E."/>
            <person name="James T.Y."/>
        </authorList>
    </citation>
    <scope>NUCLEOTIDE SEQUENCE</scope>
    <source>
        <strain evidence="18">JEL0476</strain>
    </source>
</reference>
<dbReference type="InterPro" id="IPR017441">
    <property type="entry name" value="Protein_kinase_ATP_BS"/>
</dbReference>
<keyword evidence="8 18" id="KW-0418">Kinase</keyword>
<evidence type="ECO:0000256" key="13">
    <source>
        <dbReference type="PROSITE-ProRule" id="PRU10141"/>
    </source>
</evidence>
<name>A0AAD5XSX1_9FUNG</name>
<feature type="region of interest" description="Disordered" evidence="14">
    <location>
        <begin position="210"/>
        <end position="241"/>
    </location>
</feature>
<dbReference type="InterPro" id="IPR000095">
    <property type="entry name" value="CRIB_dom"/>
</dbReference>
<dbReference type="FunFam" id="3.30.200.20:FF:000705">
    <property type="entry name" value="Non-specific serine/threonine protein kinase"/>
    <property type="match status" value="1"/>
</dbReference>
<dbReference type="InterPro" id="IPR008271">
    <property type="entry name" value="Ser/Thr_kinase_AS"/>
</dbReference>
<keyword evidence="9 13" id="KW-0067">ATP-binding</keyword>
<keyword evidence="5" id="KW-0808">Transferase</keyword>
<dbReference type="SUPFAM" id="SSF56112">
    <property type="entry name" value="Protein kinase-like (PK-like)"/>
    <property type="match status" value="1"/>
</dbReference>
<organism evidence="18 19">
    <name type="scientific">Clydaea vesicula</name>
    <dbReference type="NCBI Taxonomy" id="447962"/>
    <lineage>
        <taxon>Eukaryota</taxon>
        <taxon>Fungi</taxon>
        <taxon>Fungi incertae sedis</taxon>
        <taxon>Chytridiomycota</taxon>
        <taxon>Chytridiomycota incertae sedis</taxon>
        <taxon>Chytridiomycetes</taxon>
        <taxon>Lobulomycetales</taxon>
        <taxon>Lobulomycetaceae</taxon>
        <taxon>Clydaea</taxon>
    </lineage>
</organism>
<proteinExistence type="inferred from homology"/>
<dbReference type="Pfam" id="PF00069">
    <property type="entry name" value="Pkinase"/>
    <property type="match status" value="1"/>
</dbReference>
<feature type="domain" description="CRIB" evidence="17">
    <location>
        <begin position="100"/>
        <end position="113"/>
    </location>
</feature>
<dbReference type="GO" id="GO:0046872">
    <property type="term" value="F:metal ion binding"/>
    <property type="evidence" value="ECO:0007669"/>
    <property type="project" value="UniProtKB-KW"/>
</dbReference>
<dbReference type="SMART" id="SM00220">
    <property type="entry name" value="S_TKc"/>
    <property type="match status" value="1"/>
</dbReference>
<dbReference type="GO" id="GO:0004674">
    <property type="term" value="F:protein serine/threonine kinase activity"/>
    <property type="evidence" value="ECO:0007669"/>
    <property type="project" value="UniProtKB-KW"/>
</dbReference>
<dbReference type="Gene3D" id="3.90.810.10">
    <property type="entry name" value="CRIB domain"/>
    <property type="match status" value="1"/>
</dbReference>
<dbReference type="Pfam" id="PF00786">
    <property type="entry name" value="PBD"/>
    <property type="match status" value="1"/>
</dbReference>
<evidence type="ECO:0000256" key="11">
    <source>
        <dbReference type="ARBA" id="ARBA00047899"/>
    </source>
</evidence>
<keyword evidence="6" id="KW-0479">Metal-binding</keyword>
<evidence type="ECO:0000313" key="19">
    <source>
        <dbReference type="Proteomes" id="UP001211065"/>
    </source>
</evidence>
<dbReference type="InterPro" id="IPR011993">
    <property type="entry name" value="PH-like_dom_sf"/>
</dbReference>
<dbReference type="PROSITE" id="PS50003">
    <property type="entry name" value="PH_DOMAIN"/>
    <property type="match status" value="1"/>
</dbReference>
<feature type="compositionally biased region" description="Polar residues" evidence="14">
    <location>
        <begin position="220"/>
        <end position="230"/>
    </location>
</feature>
<protein>
    <recommendedName>
        <fullName evidence="3">non-specific serine/threonine protein kinase</fullName>
        <ecNumber evidence="3">2.7.11.1</ecNumber>
    </recommendedName>
</protein>
<evidence type="ECO:0000256" key="1">
    <source>
        <dbReference type="ARBA" id="ARBA00001946"/>
    </source>
</evidence>
<evidence type="ECO:0000259" key="15">
    <source>
        <dbReference type="PROSITE" id="PS50003"/>
    </source>
</evidence>
<comment type="similarity">
    <text evidence="2">Belongs to the protein kinase superfamily. STE Ser/Thr protein kinase family. STE20 subfamily.</text>
</comment>
<comment type="catalytic activity">
    <reaction evidence="11">
        <text>L-threonyl-[protein] + ATP = O-phospho-L-threonyl-[protein] + ADP + H(+)</text>
        <dbReference type="Rhea" id="RHEA:46608"/>
        <dbReference type="Rhea" id="RHEA-COMP:11060"/>
        <dbReference type="Rhea" id="RHEA-COMP:11605"/>
        <dbReference type="ChEBI" id="CHEBI:15378"/>
        <dbReference type="ChEBI" id="CHEBI:30013"/>
        <dbReference type="ChEBI" id="CHEBI:30616"/>
        <dbReference type="ChEBI" id="CHEBI:61977"/>
        <dbReference type="ChEBI" id="CHEBI:456216"/>
        <dbReference type="EC" id="2.7.11.1"/>
    </reaction>
</comment>
<dbReference type="PANTHER" id="PTHR45832:SF22">
    <property type="entry name" value="SERINE_THREONINE-PROTEIN KINASE SAMKA-RELATED"/>
    <property type="match status" value="1"/>
</dbReference>
<evidence type="ECO:0000256" key="8">
    <source>
        <dbReference type="ARBA" id="ARBA00022777"/>
    </source>
</evidence>
<dbReference type="PROSITE" id="PS00107">
    <property type="entry name" value="PROTEIN_KINASE_ATP"/>
    <property type="match status" value="1"/>
</dbReference>
<dbReference type="InterPro" id="IPR011009">
    <property type="entry name" value="Kinase-like_dom_sf"/>
</dbReference>
<evidence type="ECO:0000313" key="18">
    <source>
        <dbReference type="EMBL" id="KAJ3208179.1"/>
    </source>
</evidence>
<evidence type="ECO:0000256" key="12">
    <source>
        <dbReference type="ARBA" id="ARBA00048679"/>
    </source>
</evidence>
<dbReference type="CDD" id="cd13279">
    <property type="entry name" value="PH_Cla4_Ste20"/>
    <property type="match status" value="1"/>
</dbReference>
<dbReference type="FunFam" id="1.10.510.10:FF:000768">
    <property type="entry name" value="Non-specific serine/threonine protein kinase"/>
    <property type="match status" value="1"/>
</dbReference>
<sequence length="598" mass="67735">MSVVKKGPVSSKEDGLLISMWTKRFLVLRDETISLHKNSETFNSLTLISLKDITGVERVDLKPFCFEIKVSSKSYYFDCTSDEECYEWMEEIYQRCPLNMSTPTDFIHKVHVGFDQETGDFTGLPKEWSNLLQTSNISKEEMNKNPQAVLDVLEFYTGNMQTSLNDSMQPVAEDVFETSTYNDLDVKITIKRSDGNMQGSAVTKITAPPRKDIHKPVPIRNSSMRYNSPNTSPPPVRQLAKSPLRSIPDRNENNINIINNNKNINNNNAPAFNRPEIVKDVIPETKVVEEKKEKKEVRMSTMNESQIMTKMRQIVSKNDPLLIYTKIKKVGQGATANVYLAKKKNVEGIVAIKQMKLEKQPRKELIVNEILILKDSIHPNIVNYIDSFLVKNELWVVMEFMSGGPLNEIIEHNKFTESQISTICSESAKGLHYLHSKNIIHRDIKSDNVLVDADGQVKLSDFGYCAKLSPEKLKRATMAGTPYWMAPEVVKQKEYGPKIDVWSLGIMAIELIESEPPYLDEEPLKALYLIATNGTPTLKSPAKVSAMLKNFLGRCLEVDTNKRASTDEVLQHAFMRTAGPLSDLIPLVKKTKLAVDRE</sequence>
<dbReference type="InterPro" id="IPR051931">
    <property type="entry name" value="PAK3-like"/>
</dbReference>
<dbReference type="SMART" id="SM00285">
    <property type="entry name" value="PBD"/>
    <property type="match status" value="1"/>
</dbReference>
<dbReference type="InterPro" id="IPR036936">
    <property type="entry name" value="CRIB_dom_sf"/>
</dbReference>
<evidence type="ECO:0000256" key="7">
    <source>
        <dbReference type="ARBA" id="ARBA00022741"/>
    </source>
</evidence>
<dbReference type="EC" id="2.7.11.1" evidence="3"/>
<dbReference type="Gene3D" id="3.30.200.20">
    <property type="entry name" value="Phosphorylase Kinase, domain 1"/>
    <property type="match status" value="1"/>
</dbReference>
<dbReference type="CDD" id="cd01093">
    <property type="entry name" value="CRIB_PAK_like"/>
    <property type="match status" value="1"/>
</dbReference>
<evidence type="ECO:0000256" key="5">
    <source>
        <dbReference type="ARBA" id="ARBA00022679"/>
    </source>
</evidence>
<comment type="catalytic activity">
    <reaction evidence="12">
        <text>L-seryl-[protein] + ATP = O-phospho-L-seryl-[protein] + ADP + H(+)</text>
        <dbReference type="Rhea" id="RHEA:17989"/>
        <dbReference type="Rhea" id="RHEA-COMP:9863"/>
        <dbReference type="Rhea" id="RHEA-COMP:11604"/>
        <dbReference type="ChEBI" id="CHEBI:15378"/>
        <dbReference type="ChEBI" id="CHEBI:29999"/>
        <dbReference type="ChEBI" id="CHEBI:30616"/>
        <dbReference type="ChEBI" id="CHEBI:83421"/>
        <dbReference type="ChEBI" id="CHEBI:456216"/>
        <dbReference type="EC" id="2.7.11.1"/>
    </reaction>
</comment>
<dbReference type="CDD" id="cd06614">
    <property type="entry name" value="STKc_PAK"/>
    <property type="match status" value="1"/>
</dbReference>
<keyword evidence="7 13" id="KW-0547">Nucleotide-binding</keyword>
<feature type="binding site" evidence="13">
    <location>
        <position position="353"/>
    </location>
    <ligand>
        <name>ATP</name>
        <dbReference type="ChEBI" id="CHEBI:30616"/>
    </ligand>
</feature>
<keyword evidence="4" id="KW-0723">Serine/threonine-protein kinase</keyword>
<accession>A0AAD5XSX1</accession>
<evidence type="ECO:0000256" key="3">
    <source>
        <dbReference type="ARBA" id="ARBA00012513"/>
    </source>
</evidence>
<dbReference type="SMART" id="SM00233">
    <property type="entry name" value="PH"/>
    <property type="match status" value="1"/>
</dbReference>
<evidence type="ECO:0000256" key="14">
    <source>
        <dbReference type="SAM" id="MobiDB-lite"/>
    </source>
</evidence>
<keyword evidence="19" id="KW-1185">Reference proteome</keyword>
<dbReference type="GO" id="GO:0005524">
    <property type="term" value="F:ATP binding"/>
    <property type="evidence" value="ECO:0007669"/>
    <property type="project" value="UniProtKB-UniRule"/>
</dbReference>
<gene>
    <name evidence="18" type="primary">CLA4_1</name>
    <name evidence="18" type="ORF">HK099_000107</name>
</gene>
<feature type="domain" description="PH" evidence="15">
    <location>
        <begin position="2"/>
        <end position="97"/>
    </location>
</feature>
<evidence type="ECO:0000259" key="16">
    <source>
        <dbReference type="PROSITE" id="PS50011"/>
    </source>
</evidence>
<comment type="cofactor">
    <cofactor evidence="1">
        <name>Mg(2+)</name>
        <dbReference type="ChEBI" id="CHEBI:18420"/>
    </cofactor>
</comment>
<dbReference type="EMBL" id="JADGJW010001008">
    <property type="protein sequence ID" value="KAJ3208179.1"/>
    <property type="molecule type" value="Genomic_DNA"/>
</dbReference>
<feature type="non-terminal residue" evidence="18">
    <location>
        <position position="1"/>
    </location>
</feature>
<comment type="caution">
    <text evidence="18">The sequence shown here is derived from an EMBL/GenBank/DDBJ whole genome shotgun (WGS) entry which is preliminary data.</text>
</comment>
<dbReference type="PANTHER" id="PTHR45832">
    <property type="entry name" value="SERINE/THREONINE-PROTEIN KINASE SAMKA-RELATED-RELATED"/>
    <property type="match status" value="1"/>
</dbReference>
<dbReference type="FunFam" id="3.90.810.10:FF:000005">
    <property type="entry name" value="Non-specific serine/threonine protein kinase"/>
    <property type="match status" value="1"/>
</dbReference>
<keyword evidence="10" id="KW-0460">Magnesium</keyword>
<dbReference type="PROSITE" id="PS00108">
    <property type="entry name" value="PROTEIN_KINASE_ST"/>
    <property type="match status" value="1"/>
</dbReference>
<dbReference type="AlphaFoldDB" id="A0AAD5XSX1"/>
<dbReference type="InterPro" id="IPR033923">
    <property type="entry name" value="PAK_BD"/>
</dbReference>
<evidence type="ECO:0000259" key="17">
    <source>
        <dbReference type="PROSITE" id="PS50108"/>
    </source>
</evidence>
<dbReference type="InterPro" id="IPR000719">
    <property type="entry name" value="Prot_kinase_dom"/>
</dbReference>
<dbReference type="PROSITE" id="PS50011">
    <property type="entry name" value="PROTEIN_KINASE_DOM"/>
    <property type="match status" value="1"/>
</dbReference>
<evidence type="ECO:0000256" key="2">
    <source>
        <dbReference type="ARBA" id="ARBA00008874"/>
    </source>
</evidence>
<dbReference type="Pfam" id="PF00169">
    <property type="entry name" value="PH"/>
    <property type="match status" value="1"/>
</dbReference>
<dbReference type="SUPFAM" id="SSF50729">
    <property type="entry name" value="PH domain-like"/>
    <property type="match status" value="1"/>
</dbReference>
<evidence type="ECO:0000256" key="9">
    <source>
        <dbReference type="ARBA" id="ARBA00022840"/>
    </source>
</evidence>
<dbReference type="Proteomes" id="UP001211065">
    <property type="component" value="Unassembled WGS sequence"/>
</dbReference>